<dbReference type="InterPro" id="IPR020598">
    <property type="entry name" value="rRNA_Ade_methylase_Trfase_N"/>
</dbReference>
<dbReference type="PROSITE" id="PS51689">
    <property type="entry name" value="SAM_RNA_A_N6_MT"/>
    <property type="match status" value="1"/>
</dbReference>
<name>A0ABY0IGH8_9BACT</name>
<reference evidence="10" key="1">
    <citation type="journal article" date="2019" name="Int. J. Syst. Evol. Microbiol.">
        <title>Halobacteriovorax valvorus sp. nov., a novel prokaryotic predator isolated from coastal seawater of China.</title>
        <authorList>
            <person name="Chen M.-X."/>
        </authorList>
    </citation>
    <scope>NUCLEOTIDE SEQUENCE [LARGE SCALE GENOMIC DNA]</scope>
    <source>
        <strain evidence="10">BL9</strain>
    </source>
</reference>
<dbReference type="EC" id="2.1.1.182" evidence="9"/>
<sequence length="267" mass="30214">MEDSKKLPWANKDLGQHFLNNQNIISKITDDFAEVAESIIEVGPGPGILTKNLAAHNQDIHVVEKDERMIEYLAPIVKADHINFTDALAFDFEAFINEKGLGDKTWLVSNLPYNISTPLLLKFLQTPSIKYMTLMFQREVADKVFAFASKKNFMGSLMALSQTYFKTSLLVKAPPGAFTPPPKVDSAVISFERIDNPVIALDEFTKFEKFLRAVFQFKRKQLGKVLKSYTSVEKIQAGLAHINQPLTVRAEALKLEDLQNLYKFLNE</sequence>
<feature type="binding site" evidence="7">
    <location>
        <position position="64"/>
    </location>
    <ligand>
        <name>S-adenosyl-L-methionine</name>
        <dbReference type="ChEBI" id="CHEBI:59789"/>
    </ligand>
</feature>
<feature type="binding site" evidence="7">
    <location>
        <position position="110"/>
    </location>
    <ligand>
        <name>S-adenosyl-L-methionine</name>
        <dbReference type="ChEBI" id="CHEBI:59789"/>
    </ligand>
</feature>
<dbReference type="NCBIfam" id="TIGR00755">
    <property type="entry name" value="ksgA"/>
    <property type="match status" value="1"/>
</dbReference>
<dbReference type="InterPro" id="IPR020596">
    <property type="entry name" value="rRNA_Ade_Mease_Trfase_CS"/>
</dbReference>
<feature type="domain" description="Ribosomal RNA adenine methylase transferase N-terminal" evidence="8">
    <location>
        <begin position="24"/>
        <end position="195"/>
    </location>
</feature>
<dbReference type="InterPro" id="IPR029063">
    <property type="entry name" value="SAM-dependent_MTases_sf"/>
</dbReference>
<comment type="similarity">
    <text evidence="7">Belongs to the class I-like SAM-binding methyltransferase superfamily. rRNA adenine N(6)-methyltransferase family.</text>
</comment>
<dbReference type="Gene3D" id="1.10.8.100">
    <property type="entry name" value="Ribosomal RNA adenine dimethylase-like, domain 2"/>
    <property type="match status" value="1"/>
</dbReference>
<evidence type="ECO:0000256" key="5">
    <source>
        <dbReference type="ARBA" id="ARBA00022691"/>
    </source>
</evidence>
<dbReference type="PROSITE" id="PS01131">
    <property type="entry name" value="RRNA_A_DIMETH"/>
    <property type="match status" value="1"/>
</dbReference>
<evidence type="ECO:0000256" key="7">
    <source>
        <dbReference type="PROSITE-ProRule" id="PRU01026"/>
    </source>
</evidence>
<evidence type="ECO:0000256" key="1">
    <source>
        <dbReference type="ARBA" id="ARBA00022490"/>
    </source>
</evidence>
<evidence type="ECO:0000256" key="4">
    <source>
        <dbReference type="ARBA" id="ARBA00022679"/>
    </source>
</evidence>
<dbReference type="PANTHER" id="PTHR11727">
    <property type="entry name" value="DIMETHYLADENOSINE TRANSFERASE"/>
    <property type="match status" value="1"/>
</dbReference>
<evidence type="ECO:0000256" key="2">
    <source>
        <dbReference type="ARBA" id="ARBA00022552"/>
    </source>
</evidence>
<proteinExistence type="inferred from homology"/>
<keyword evidence="1" id="KW-0963">Cytoplasm</keyword>
<dbReference type="Proteomes" id="UP000443582">
    <property type="component" value="Unassembled WGS sequence"/>
</dbReference>
<dbReference type="EMBL" id="QDKL01000002">
    <property type="protein sequence ID" value="RZF21747.1"/>
    <property type="molecule type" value="Genomic_DNA"/>
</dbReference>
<feature type="binding site" evidence="7">
    <location>
        <position position="86"/>
    </location>
    <ligand>
        <name>S-adenosyl-L-methionine</name>
        <dbReference type="ChEBI" id="CHEBI:59789"/>
    </ligand>
</feature>
<feature type="binding site" evidence="7">
    <location>
        <position position="19"/>
    </location>
    <ligand>
        <name>S-adenosyl-L-methionine</name>
        <dbReference type="ChEBI" id="CHEBI:59789"/>
    </ligand>
</feature>
<comment type="caution">
    <text evidence="9">The sequence shown here is derived from an EMBL/GenBank/DDBJ whole genome shotgun (WGS) entry which is preliminary data.</text>
</comment>
<dbReference type="SMART" id="SM00650">
    <property type="entry name" value="rADc"/>
    <property type="match status" value="1"/>
</dbReference>
<protein>
    <submittedName>
        <fullName evidence="9">Ribosomal RNA small subunit methyltransferase A</fullName>
        <ecNumber evidence="9">2.1.1.182</ecNumber>
    </submittedName>
</protein>
<dbReference type="RefSeq" id="WP_115361444.1">
    <property type="nucleotide sequence ID" value="NZ_QDKL01000002.1"/>
</dbReference>
<keyword evidence="5 7" id="KW-0949">S-adenosyl-L-methionine</keyword>
<dbReference type="InterPro" id="IPR001737">
    <property type="entry name" value="KsgA/Erm"/>
</dbReference>
<dbReference type="InterPro" id="IPR011530">
    <property type="entry name" value="rRNA_adenine_dimethylase"/>
</dbReference>
<keyword evidence="6 7" id="KW-0694">RNA-binding</keyword>
<organism evidence="9 10">
    <name type="scientific">Halobacteriovorax vibrionivorans</name>
    <dbReference type="NCBI Taxonomy" id="2152716"/>
    <lineage>
        <taxon>Bacteria</taxon>
        <taxon>Pseudomonadati</taxon>
        <taxon>Bdellovibrionota</taxon>
        <taxon>Bacteriovoracia</taxon>
        <taxon>Bacteriovoracales</taxon>
        <taxon>Halobacteriovoraceae</taxon>
        <taxon>Halobacteriovorax</taxon>
    </lineage>
</organism>
<keyword evidence="4 7" id="KW-0808">Transferase</keyword>
<dbReference type="SUPFAM" id="SSF53335">
    <property type="entry name" value="S-adenosyl-L-methionine-dependent methyltransferases"/>
    <property type="match status" value="1"/>
</dbReference>
<accession>A0ABY0IGH8</accession>
<gene>
    <name evidence="9" type="primary">rsmA</name>
    <name evidence="9" type="ORF">DAY19_08645</name>
</gene>
<evidence type="ECO:0000313" key="9">
    <source>
        <dbReference type="EMBL" id="RZF21747.1"/>
    </source>
</evidence>
<evidence type="ECO:0000259" key="8">
    <source>
        <dbReference type="SMART" id="SM00650"/>
    </source>
</evidence>
<evidence type="ECO:0000256" key="3">
    <source>
        <dbReference type="ARBA" id="ARBA00022603"/>
    </source>
</evidence>
<dbReference type="Gene3D" id="3.40.50.150">
    <property type="entry name" value="Vaccinia Virus protein VP39"/>
    <property type="match status" value="1"/>
</dbReference>
<feature type="binding site" evidence="7">
    <location>
        <position position="17"/>
    </location>
    <ligand>
        <name>S-adenosyl-L-methionine</name>
        <dbReference type="ChEBI" id="CHEBI:59789"/>
    </ligand>
</feature>
<dbReference type="InterPro" id="IPR023165">
    <property type="entry name" value="rRNA_Ade_diMease-like_C"/>
</dbReference>
<keyword evidence="10" id="KW-1185">Reference proteome</keyword>
<evidence type="ECO:0000256" key="6">
    <source>
        <dbReference type="ARBA" id="ARBA00022884"/>
    </source>
</evidence>
<dbReference type="CDD" id="cd02440">
    <property type="entry name" value="AdoMet_MTases"/>
    <property type="match status" value="1"/>
</dbReference>
<keyword evidence="2" id="KW-0698">rRNA processing</keyword>
<dbReference type="PANTHER" id="PTHR11727:SF7">
    <property type="entry name" value="DIMETHYLADENOSINE TRANSFERASE-RELATED"/>
    <property type="match status" value="1"/>
</dbReference>
<evidence type="ECO:0000313" key="10">
    <source>
        <dbReference type="Proteomes" id="UP000443582"/>
    </source>
</evidence>
<dbReference type="Pfam" id="PF00398">
    <property type="entry name" value="RrnaAD"/>
    <property type="match status" value="1"/>
</dbReference>
<feature type="binding site" evidence="7">
    <location>
        <position position="43"/>
    </location>
    <ligand>
        <name>S-adenosyl-L-methionine</name>
        <dbReference type="ChEBI" id="CHEBI:59789"/>
    </ligand>
</feature>
<keyword evidence="3 7" id="KW-0489">Methyltransferase</keyword>
<dbReference type="GO" id="GO:0052908">
    <property type="term" value="F:16S rRNA (adenine(1518)-N(6)/adenine(1519)-N(6))-dimethyltransferase activity"/>
    <property type="evidence" value="ECO:0007669"/>
    <property type="project" value="UniProtKB-EC"/>
</dbReference>